<reference evidence="4" key="1">
    <citation type="journal article" date="2009" name="PLoS ONE">
        <title>Methylobacterium genome sequences: a reference blueprint to investigate microbial metabolism of C1 compounds from natural and industrial sources.</title>
        <authorList>
            <person name="Vuilleumier S."/>
            <person name="Chistoserdova L."/>
            <person name="Lee M.-C."/>
            <person name="Bringel F."/>
            <person name="Lajus A."/>
            <person name="Zhou Y."/>
            <person name="Gourion B."/>
            <person name="Barbe V."/>
            <person name="Chang J."/>
            <person name="Cruveiller S."/>
            <person name="Dossat C."/>
            <person name="Gillett W."/>
            <person name="Gruffaz C."/>
            <person name="Haugen E."/>
            <person name="Hourcade E."/>
            <person name="Levy R."/>
            <person name="Mangenot S."/>
            <person name="Muller E."/>
            <person name="Nadalig T."/>
            <person name="Pagni M."/>
            <person name="Penny C."/>
            <person name="Peyraud R."/>
            <person name="Robinson D.G."/>
            <person name="Roche D."/>
            <person name="Rouy Z."/>
            <person name="Saenampechek C."/>
            <person name="Salvignol G."/>
            <person name="Vallenet D."/>
            <person name="Wu Z."/>
            <person name="Marx C.J."/>
            <person name="Vorholt J.A."/>
            <person name="Olson M.V."/>
            <person name="Kaul R."/>
            <person name="Weissenbach J."/>
            <person name="Medigue C."/>
            <person name="Lidstrom M.E."/>
        </authorList>
    </citation>
    <scope>NUCLEOTIDE SEQUENCE [LARGE SCALE GENOMIC DNA]</scope>
    <source>
        <strain evidence="4">DSM 6343 / CIP 106787 / DM4</strain>
    </source>
</reference>
<dbReference type="Gene3D" id="3.40.50.720">
    <property type="entry name" value="NAD(P)-binding Rossmann-like Domain"/>
    <property type="match status" value="1"/>
</dbReference>
<evidence type="ECO:0000259" key="2">
    <source>
        <dbReference type="Pfam" id="PF03807"/>
    </source>
</evidence>
<name>C7CCC9_METED</name>
<dbReference type="AlphaFoldDB" id="C7CCC9"/>
<dbReference type="Proteomes" id="UP000008070">
    <property type="component" value="Chromosome"/>
</dbReference>
<keyword evidence="1" id="KW-0560">Oxidoreductase</keyword>
<dbReference type="Pfam" id="PF03807">
    <property type="entry name" value="F420_oxidored"/>
    <property type="match status" value="1"/>
</dbReference>
<dbReference type="InterPro" id="IPR051267">
    <property type="entry name" value="STEAP_metalloreductase"/>
</dbReference>
<evidence type="ECO:0000313" key="4">
    <source>
        <dbReference type="Proteomes" id="UP000008070"/>
    </source>
</evidence>
<organism evidence="3 4">
    <name type="scientific">Methylorubrum extorquens (strain DSM 6343 / CIP 106787 / DM4)</name>
    <name type="common">Methylobacterium extorquens</name>
    <dbReference type="NCBI Taxonomy" id="661410"/>
    <lineage>
        <taxon>Bacteria</taxon>
        <taxon>Pseudomonadati</taxon>
        <taxon>Pseudomonadota</taxon>
        <taxon>Alphaproteobacteria</taxon>
        <taxon>Hyphomicrobiales</taxon>
        <taxon>Methylobacteriaceae</taxon>
        <taxon>Methylorubrum</taxon>
    </lineage>
</organism>
<dbReference type="KEGG" id="mdi:METDI0843"/>
<dbReference type="InterPro" id="IPR036291">
    <property type="entry name" value="NAD(P)-bd_dom_sf"/>
</dbReference>
<dbReference type="PANTHER" id="PTHR14239">
    <property type="entry name" value="DUDULIN-RELATED"/>
    <property type="match status" value="1"/>
</dbReference>
<dbReference type="EMBL" id="FP103042">
    <property type="protein sequence ID" value="CAX22475.1"/>
    <property type="molecule type" value="Genomic_DNA"/>
</dbReference>
<evidence type="ECO:0000256" key="1">
    <source>
        <dbReference type="ARBA" id="ARBA00023002"/>
    </source>
</evidence>
<dbReference type="HOGENOM" id="CLU_076368_2_1_5"/>
<accession>C7CCC9</accession>
<proteinExistence type="predicted"/>
<gene>
    <name evidence="3" type="ORF">METD_I0843</name>
</gene>
<protein>
    <submittedName>
        <fullName evidence="3">Dinucleotide-binding oxidoreductase</fullName>
    </submittedName>
</protein>
<dbReference type="SUPFAM" id="SSF51735">
    <property type="entry name" value="NAD(P)-binding Rossmann-fold domains"/>
    <property type="match status" value="1"/>
</dbReference>
<feature type="domain" description="Pyrroline-5-carboxylate reductase catalytic N-terminal" evidence="2">
    <location>
        <begin position="7"/>
        <end position="97"/>
    </location>
</feature>
<sequence>MRRAAMTIAVIGTGNMGSGFAKLFASTGEKVVIGARDPAKAAALAREIGGSAEGGGIAAAVKLADVILVAVWYQHFEETIRAAGDVTGKVLIDISNPVTEDFKALRLGHTTSAAEELQRLAPKAKIVKAFNTVFAQLLPTDARSGRDPVQTFVAADDETAKKTVFSLATKGGFEPVDSGPLSNARFLEPMGEINIHFGFFLGQGTGVAPAWVKAAA</sequence>
<dbReference type="InterPro" id="IPR028939">
    <property type="entry name" value="P5C_Rdtase_cat_N"/>
</dbReference>
<evidence type="ECO:0000313" key="3">
    <source>
        <dbReference type="EMBL" id="CAX22475.1"/>
    </source>
</evidence>
<dbReference type="GO" id="GO:0016491">
    <property type="term" value="F:oxidoreductase activity"/>
    <property type="evidence" value="ECO:0007669"/>
    <property type="project" value="UniProtKB-KW"/>
</dbReference>